<evidence type="ECO:0000313" key="2">
    <source>
        <dbReference type="Proteomes" id="UP001057402"/>
    </source>
</evidence>
<organism evidence="1 2">
    <name type="scientific">Melastoma candidum</name>
    <dbReference type="NCBI Taxonomy" id="119954"/>
    <lineage>
        <taxon>Eukaryota</taxon>
        <taxon>Viridiplantae</taxon>
        <taxon>Streptophyta</taxon>
        <taxon>Embryophyta</taxon>
        <taxon>Tracheophyta</taxon>
        <taxon>Spermatophyta</taxon>
        <taxon>Magnoliopsida</taxon>
        <taxon>eudicotyledons</taxon>
        <taxon>Gunneridae</taxon>
        <taxon>Pentapetalae</taxon>
        <taxon>rosids</taxon>
        <taxon>malvids</taxon>
        <taxon>Myrtales</taxon>
        <taxon>Melastomataceae</taxon>
        <taxon>Melastomatoideae</taxon>
        <taxon>Melastomateae</taxon>
        <taxon>Melastoma</taxon>
    </lineage>
</organism>
<proteinExistence type="predicted"/>
<dbReference type="EMBL" id="CM042886">
    <property type="protein sequence ID" value="KAI4338582.1"/>
    <property type="molecule type" value="Genomic_DNA"/>
</dbReference>
<protein>
    <submittedName>
        <fullName evidence="1">Uncharacterized protein</fullName>
    </submittedName>
</protein>
<gene>
    <name evidence="1" type="ORF">MLD38_023623</name>
</gene>
<keyword evidence="2" id="KW-1185">Reference proteome</keyword>
<accession>A0ACB9NSF8</accession>
<dbReference type="Proteomes" id="UP001057402">
    <property type="component" value="Chromosome 7"/>
</dbReference>
<sequence length="314" mass="36096">MFMEEKVNTQLTRVGTPQPLSLNQGVDKRPFFFYGSVVNFSPDSWKKVLQFLLASLPEFVDTRHFSALSRKEGYVHNLPTQSRFHLSLKSPMTIQEAIPSAKKLWDTRIYVSRISSDLSDVPLLSERAERLLKDSHGILYPEQQRDLLHHCRTKNLWVGKYKLAPMEPHQLESILGYPSNYTETTESCSSERLGYLKQCFQADTLGYHLSVLKPIFPGGLNLLSLFSGIDGVQKLTAKKLKNMTNKFGSFDLIVCQNPCLAPSEGNKLSAFDFSQFSEFVRVLQRVRSMMDRKRVSTNSYHVEYQWDHRKGMNM</sequence>
<comment type="caution">
    <text evidence="1">The sequence shown here is derived from an EMBL/GenBank/DDBJ whole genome shotgun (WGS) entry which is preliminary data.</text>
</comment>
<reference evidence="2" key="1">
    <citation type="journal article" date="2023" name="Front. Plant Sci.">
        <title>Chromosomal-level genome assembly of Melastoma candidum provides insights into trichome evolution.</title>
        <authorList>
            <person name="Zhong Y."/>
            <person name="Wu W."/>
            <person name="Sun C."/>
            <person name="Zou P."/>
            <person name="Liu Y."/>
            <person name="Dai S."/>
            <person name="Zhou R."/>
        </authorList>
    </citation>
    <scope>NUCLEOTIDE SEQUENCE [LARGE SCALE GENOMIC DNA]</scope>
</reference>
<name>A0ACB9NSF8_9MYRT</name>
<evidence type="ECO:0000313" key="1">
    <source>
        <dbReference type="EMBL" id="KAI4338582.1"/>
    </source>
</evidence>